<dbReference type="Gene3D" id="2.40.128.410">
    <property type="match status" value="1"/>
</dbReference>
<dbReference type="InterPro" id="IPR025347">
    <property type="entry name" value="DUF4251"/>
</dbReference>
<evidence type="ECO:0000313" key="2">
    <source>
        <dbReference type="EMBL" id="SEE49954.1"/>
    </source>
</evidence>
<dbReference type="RefSeq" id="WP_053974751.1">
    <property type="nucleotide sequence ID" value="NZ_FNUE01000002.1"/>
</dbReference>
<dbReference type="PROSITE" id="PS51257">
    <property type="entry name" value="PROKAR_LIPOPROTEIN"/>
    <property type="match status" value="1"/>
</dbReference>
<sequence>MKFIYIAILSLILIGCASSKNNVSTDQIANLKKAVENAQIEIISDAANPVAFTNTRGLESLLPPGSNLARISLINNPNFFKIKNDSIDLYLPYYGEQQIGGAYNSESGLKFIGKPARTKIEFDSSKNRYNLTYVLNANNESLTANLTLFANNTSTLRINSSIRTTIIYYGKWAKLEE</sequence>
<dbReference type="Proteomes" id="UP000183071">
    <property type="component" value="Unassembled WGS sequence"/>
</dbReference>
<organism evidence="2 3">
    <name type="scientific">Polaribacter dokdonensis DSW-5</name>
    <dbReference type="NCBI Taxonomy" id="1300348"/>
    <lineage>
        <taxon>Bacteria</taxon>
        <taxon>Pseudomonadati</taxon>
        <taxon>Bacteroidota</taxon>
        <taxon>Flavobacteriia</taxon>
        <taxon>Flavobacteriales</taxon>
        <taxon>Flavobacteriaceae</taxon>
    </lineage>
</organism>
<accession>A0A1H5JBW8</accession>
<feature type="chain" id="PRO_5045113524" description="DUF4251 domain-containing protein" evidence="1">
    <location>
        <begin position="20"/>
        <end position="177"/>
    </location>
</feature>
<reference evidence="2 3" key="1">
    <citation type="submission" date="2016-10" db="EMBL/GenBank/DDBJ databases">
        <authorList>
            <person name="Varghese N."/>
            <person name="Submissions S."/>
        </authorList>
    </citation>
    <scope>NUCLEOTIDE SEQUENCE [LARGE SCALE GENOMIC DNA]</scope>
    <source>
        <strain evidence="2 3">DSW-5</strain>
    </source>
</reference>
<comment type="caution">
    <text evidence="2">The sequence shown here is derived from an EMBL/GenBank/DDBJ whole genome shotgun (WGS) entry which is preliminary data.</text>
</comment>
<name>A0A1H5JBW8_9FLAO</name>
<keyword evidence="1" id="KW-0732">Signal</keyword>
<feature type="signal peptide" evidence="1">
    <location>
        <begin position="1"/>
        <end position="19"/>
    </location>
</feature>
<dbReference type="Pfam" id="PF14059">
    <property type="entry name" value="DUF4251"/>
    <property type="match status" value="1"/>
</dbReference>
<dbReference type="EMBL" id="FNUE01000002">
    <property type="protein sequence ID" value="SEE49954.1"/>
    <property type="molecule type" value="Genomic_DNA"/>
</dbReference>
<gene>
    <name evidence="2" type="ORF">SAMN05444353_1998</name>
</gene>
<evidence type="ECO:0000313" key="3">
    <source>
        <dbReference type="Proteomes" id="UP000183071"/>
    </source>
</evidence>
<protein>
    <recommendedName>
        <fullName evidence="4">DUF4251 domain-containing protein</fullName>
    </recommendedName>
</protein>
<proteinExistence type="predicted"/>
<evidence type="ECO:0000256" key="1">
    <source>
        <dbReference type="SAM" id="SignalP"/>
    </source>
</evidence>
<keyword evidence="3" id="KW-1185">Reference proteome</keyword>
<evidence type="ECO:0008006" key="4">
    <source>
        <dbReference type="Google" id="ProtNLM"/>
    </source>
</evidence>